<name>A0ABU6QYR9_9FABA</name>
<gene>
    <name evidence="1" type="ORF">PIB30_103318</name>
</gene>
<dbReference type="Proteomes" id="UP001341840">
    <property type="component" value="Unassembled WGS sequence"/>
</dbReference>
<evidence type="ECO:0000313" key="1">
    <source>
        <dbReference type="EMBL" id="MED6116771.1"/>
    </source>
</evidence>
<comment type="caution">
    <text evidence="1">The sequence shown here is derived from an EMBL/GenBank/DDBJ whole genome shotgun (WGS) entry which is preliminary data.</text>
</comment>
<keyword evidence="2" id="KW-1185">Reference proteome</keyword>
<accession>A0ABU6QYR9</accession>
<proteinExistence type="predicted"/>
<sequence>RTLERKIDDIQKQLEQVDILSLRVKEQSLLDEYNLVLQQEEMLWAQKSRE</sequence>
<reference evidence="1 2" key="1">
    <citation type="journal article" date="2023" name="Plants (Basel)">
        <title>Bridging the Gap: Combining Genomics and Transcriptomics Approaches to Understand Stylosanthes scabra, an Orphan Legume from the Brazilian Caatinga.</title>
        <authorList>
            <person name="Ferreira-Neto J.R.C."/>
            <person name="da Silva M.D."/>
            <person name="Binneck E."/>
            <person name="de Melo N.F."/>
            <person name="da Silva R.H."/>
            <person name="de Melo A.L.T.M."/>
            <person name="Pandolfi V."/>
            <person name="Bustamante F.O."/>
            <person name="Brasileiro-Vidal A.C."/>
            <person name="Benko-Iseppon A.M."/>
        </authorList>
    </citation>
    <scope>NUCLEOTIDE SEQUENCE [LARGE SCALE GENOMIC DNA]</scope>
    <source>
        <tissue evidence="1">Leaves</tissue>
    </source>
</reference>
<protein>
    <submittedName>
        <fullName evidence="1">Uncharacterized protein</fullName>
    </submittedName>
</protein>
<evidence type="ECO:0000313" key="2">
    <source>
        <dbReference type="Proteomes" id="UP001341840"/>
    </source>
</evidence>
<feature type="non-terminal residue" evidence="1">
    <location>
        <position position="1"/>
    </location>
</feature>
<organism evidence="1 2">
    <name type="scientific">Stylosanthes scabra</name>
    <dbReference type="NCBI Taxonomy" id="79078"/>
    <lineage>
        <taxon>Eukaryota</taxon>
        <taxon>Viridiplantae</taxon>
        <taxon>Streptophyta</taxon>
        <taxon>Embryophyta</taxon>
        <taxon>Tracheophyta</taxon>
        <taxon>Spermatophyta</taxon>
        <taxon>Magnoliopsida</taxon>
        <taxon>eudicotyledons</taxon>
        <taxon>Gunneridae</taxon>
        <taxon>Pentapetalae</taxon>
        <taxon>rosids</taxon>
        <taxon>fabids</taxon>
        <taxon>Fabales</taxon>
        <taxon>Fabaceae</taxon>
        <taxon>Papilionoideae</taxon>
        <taxon>50 kb inversion clade</taxon>
        <taxon>dalbergioids sensu lato</taxon>
        <taxon>Dalbergieae</taxon>
        <taxon>Pterocarpus clade</taxon>
        <taxon>Stylosanthes</taxon>
    </lineage>
</organism>
<dbReference type="EMBL" id="JASCZI010003335">
    <property type="protein sequence ID" value="MED6116771.1"/>
    <property type="molecule type" value="Genomic_DNA"/>
</dbReference>